<dbReference type="EMBL" id="EF495130">
    <property type="protein sequence ID" value="ABO48402.1"/>
    <property type="molecule type" value="Genomic_DNA"/>
</dbReference>
<keyword evidence="1" id="KW-1133">Transmembrane helix</keyword>
<dbReference type="GO" id="GO:0019031">
    <property type="term" value="C:viral envelope"/>
    <property type="evidence" value="ECO:0007669"/>
    <property type="project" value="UniProtKB-KW"/>
</dbReference>
<evidence type="ECO:0000256" key="1">
    <source>
        <dbReference type="SAM" id="Phobius"/>
    </source>
</evidence>
<keyword evidence="1" id="KW-0472">Membrane</keyword>
<accession>D0PPB1</accession>
<dbReference type="Pfam" id="PF02489">
    <property type="entry name" value="Herpes_glycop_H"/>
    <property type="match status" value="1"/>
</dbReference>
<feature type="domain" description="Herpesvirus glycoprotein H C-terminal" evidence="2">
    <location>
        <begin position="555"/>
        <end position="695"/>
    </location>
</feature>
<proteinExistence type="predicted"/>
<reference evidence="3" key="2">
    <citation type="journal article" date="2010" name="J. Gen. Virol.">
        <title>Characterization of a novel wood mouse virus related to murid herpesvirus 4.</title>
        <authorList>
            <person name="Hughes D.J."/>
            <person name="Kipar A."/>
            <person name="Milligan S.G."/>
            <person name="Cunningham C."/>
            <person name="Sanders M."/>
            <person name="Quail M.A."/>
            <person name="Rajandream M.A."/>
            <person name="Efstathiou S."/>
            <person name="Bowden R.J."/>
            <person name="Chastel C."/>
            <person name="Bennett M."/>
            <person name="Sample J.T."/>
            <person name="Barrell B."/>
            <person name="Davison A.J."/>
            <person name="Stewart J.P."/>
        </authorList>
    </citation>
    <scope>NUCLEOTIDE SEQUENCE</scope>
    <source>
        <strain evidence="3">Brest/An711</strain>
    </source>
</reference>
<feature type="transmembrane region" description="Helical" evidence="1">
    <location>
        <begin position="704"/>
        <end position="729"/>
    </location>
</feature>
<keyword evidence="1" id="KW-0812">Transmembrane</keyword>
<name>D0PPB1_9GAMA</name>
<dbReference type="Pfam" id="PF17488">
    <property type="entry name" value="Herpes_glycoH_C"/>
    <property type="match status" value="1"/>
</dbReference>
<reference evidence="3" key="1">
    <citation type="submission" date="2007-03" db="EMBL/GenBank/DDBJ databases">
        <title>Sequence characterization of a virus closely related to Murine gammaherpesvirus 68.</title>
        <authorList>
            <person name="Milligan S."/>
            <person name="Cunningham C."/>
            <person name="Efstathiou S."/>
            <person name="Chastel O."/>
            <person name="Davison A.J."/>
        </authorList>
    </citation>
    <scope>NUCLEOTIDE SEQUENCE</scope>
    <source>
        <strain evidence="3">Brest/An711</strain>
    </source>
</reference>
<keyword evidence="3" id="KW-0261">Viral envelope protein</keyword>
<keyword evidence="3" id="KW-0946">Virion</keyword>
<dbReference type="InterPro" id="IPR038172">
    <property type="entry name" value="Herpes_glycoH_C_sf"/>
</dbReference>
<evidence type="ECO:0000259" key="2">
    <source>
        <dbReference type="Pfam" id="PF17488"/>
    </source>
</evidence>
<feature type="transmembrane region" description="Helical" evidence="1">
    <location>
        <begin position="6"/>
        <end position="28"/>
    </location>
</feature>
<dbReference type="Gene3D" id="2.60.40.3190">
    <property type="entry name" value="Herpesvirus glycoprotein H, C-terminal domain"/>
    <property type="match status" value="1"/>
</dbReference>
<organism evidence="3">
    <name type="scientific">Wood mouse herpesvirus</name>
    <dbReference type="NCBI Taxonomy" id="432370"/>
    <lineage>
        <taxon>Viruses</taxon>
        <taxon>Duplodnaviria</taxon>
        <taxon>Heunggongvirae</taxon>
        <taxon>Peploviricota</taxon>
        <taxon>Herviviricetes</taxon>
        <taxon>Herpesvirales</taxon>
        <taxon>Orthoherpesviridae</taxon>
        <taxon>Gammaherpesvirinae</taxon>
        <taxon>Rhadinovirus</taxon>
        <taxon>Rhadinovirus muridgamma7</taxon>
        <taxon>Murid gammaherpesvirus 7</taxon>
    </lineage>
</organism>
<dbReference type="Gene3D" id="3.90.380.20">
    <property type="entry name" value="Herpesvirus glycoprotein H, domain D-II"/>
    <property type="match status" value="1"/>
</dbReference>
<sequence>MRTCLRNLFLYCIFVSMMVCLVYGLLGIDKAKEGATIKIKRNDNGLISVYIDGSNYAYVFNVTRALHEIGREPIRIIWRHSDVFRPLARTLTERDSILVTNQTVHIDTGSKFVCPTGSGYPTITSQVQWKDLPPGYLAKFGWQKKIALKEFNENERYTMFSEEEREKTLVVGKDKYMEYGSLTWIMPEWGGTYGVVTNSFAYISVNITVESQICSASIIFSHNKGGPNFKGSILPEKILIGKTDLYSMYFIAFNKKPVCQKDIVNAINLQALFTQMVTESPEHIMADIANDVAFFSAVNCHPYKIPVPRLISTFAKLTITHFLTISGIVATKTDTVDVGCLIQQLADLRYLRESLTACSMAYTPHMFTSHFLQFLSGVQIERLPKATKIPQADMSRAMALLRFGISNYNVSAHAFTFMEEMFETIYKDYSYVYSLTAETRKAMMGVSETLKHVGKLWKVTTKDLIKLFTIATSMCTNNEISTMVERHAPLWDIDAVETFSPCYLSLRFDFSANKIKFEVEQTSELTPKRTAEGVSGFLTDLHNHHLDLVASLPFVKCLSHVINNTDVILPLEKITYIISKEAVPGVTVYDVSETFLESKLVISVFTDECQPALQDTDVHRTVPVIYNISDSRCQFCGSIIMSYDESQGFLAAMYVTDKVIQTNLFLPESPFFDNHNTHVHYLWLMSNGSVVELRGKYRRQIQSVFILFAVISLLCFLCFLVLQIIKYIFS</sequence>
<dbReference type="InterPro" id="IPR035305">
    <property type="entry name" value="Herpes_glycoH_C"/>
</dbReference>
<evidence type="ECO:0000313" key="3">
    <source>
        <dbReference type="EMBL" id="ABO48402.1"/>
    </source>
</evidence>
<protein>
    <submittedName>
        <fullName evidence="3">Type 1 envelope glycoprotein H</fullName>
    </submittedName>
</protein>